<sequence length="538" mass="57710">MVIHSPEGVPVDQVALLLALLLGAVVTVPLGERLDLPAPVLMTLAGAGVAFLPFVPTVEVPPEFILPLVLPPLLYAAVQRTSWRQFTANVRPILLLAVALVFVTTAAVAAVLQALVPGLPLAAAVALGALVAPPDPVAATAVAGRLGLPRRLVSILEGEGLFNDVTAIVLYHVAIAAVVSGTFSWPAAGAQLVLSAVVAVAVGLALGWLSNKLMGRLGDATLQVGLSLMVPFVSYVLAEELHGSGVLAVLTTALFLAEHAADADDVLGRLAGRTFWEIIDTLVTGVAFGLIGLELHTVFGTVDGRLSELLGWGAIVTATVVGVRLLWLLPATWLAKRLHHRRDYDEDIPVSWRETVVMWWSGMRGVASVALALAIPLTIDGGGPFPARSEIVFIAFVVILATLVIQGLTLPWLVRRLGVRADAGAERELEHTLAVRAARAARHRLREIEEVEELPEDVSERLLRGAYEVGARISPDIVDEDRRDWYAKRVERARTVRRIQREMLSAARHEVLAARSEPGADPEVVDRVLRRLDVHSLR</sequence>
<keyword evidence="6 10" id="KW-0915">Sodium</keyword>
<comment type="function">
    <text evidence="10">Na(+)/H(+) antiporter that extrudes sodium in exchange for external protons.</text>
</comment>
<feature type="transmembrane region" description="Helical" evidence="10">
    <location>
        <begin position="93"/>
        <end position="115"/>
    </location>
</feature>
<evidence type="ECO:0000256" key="6">
    <source>
        <dbReference type="ARBA" id="ARBA00023053"/>
    </source>
</evidence>
<dbReference type="EMBL" id="BMWG01000023">
    <property type="protein sequence ID" value="GGZ54398.1"/>
    <property type="molecule type" value="Genomic_DNA"/>
</dbReference>
<evidence type="ECO:0000256" key="5">
    <source>
        <dbReference type="ARBA" id="ARBA00022989"/>
    </source>
</evidence>
<evidence type="ECO:0000313" key="12">
    <source>
        <dbReference type="EMBL" id="GGZ54398.1"/>
    </source>
</evidence>
<dbReference type="InterPro" id="IPR006153">
    <property type="entry name" value="Cation/H_exchanger_TM"/>
</dbReference>
<keyword evidence="2 10" id="KW-0813">Transport</keyword>
<feature type="transmembrane region" description="Helical" evidence="10">
    <location>
        <begin position="311"/>
        <end position="335"/>
    </location>
</feature>
<comment type="similarity">
    <text evidence="10">Belongs to the monovalent cation:proton antiporter 1 (CPA1) transporter (TC 2.A.36) family.</text>
</comment>
<evidence type="ECO:0000256" key="7">
    <source>
        <dbReference type="ARBA" id="ARBA00023065"/>
    </source>
</evidence>
<keyword evidence="5 10" id="KW-1133">Transmembrane helix</keyword>
<dbReference type="InterPro" id="IPR018422">
    <property type="entry name" value="Cation/H_exchanger_CPA1"/>
</dbReference>
<comment type="caution">
    <text evidence="12">The sequence shown here is derived from an EMBL/GenBank/DDBJ whole genome shotgun (WGS) entry which is preliminary data.</text>
</comment>
<feature type="transmembrane region" description="Helical" evidence="10">
    <location>
        <begin position="275"/>
        <end position="299"/>
    </location>
</feature>
<feature type="domain" description="Cation/H+ exchanger transmembrane" evidence="11">
    <location>
        <begin position="25"/>
        <end position="415"/>
    </location>
</feature>
<evidence type="ECO:0000313" key="13">
    <source>
        <dbReference type="Proteomes" id="UP000630936"/>
    </source>
</evidence>
<keyword evidence="4 10" id="KW-0812">Transmembrane</keyword>
<feature type="transmembrane region" description="Helical" evidence="10">
    <location>
        <begin position="121"/>
        <end position="148"/>
    </location>
</feature>
<feature type="transmembrane region" description="Helical" evidence="10">
    <location>
        <begin position="391"/>
        <end position="414"/>
    </location>
</feature>
<reference evidence="12" key="1">
    <citation type="journal article" date="2014" name="Int. J. Syst. Evol. Microbiol.">
        <title>Complete genome sequence of Corynebacterium casei LMG S-19264T (=DSM 44701T), isolated from a smear-ripened cheese.</title>
        <authorList>
            <consortium name="US DOE Joint Genome Institute (JGI-PGF)"/>
            <person name="Walter F."/>
            <person name="Albersmeier A."/>
            <person name="Kalinowski J."/>
            <person name="Ruckert C."/>
        </authorList>
    </citation>
    <scope>NUCLEOTIDE SEQUENCE</scope>
    <source>
        <strain evidence="12">JCM 4988</strain>
    </source>
</reference>
<dbReference type="Gene3D" id="6.10.140.1330">
    <property type="match status" value="1"/>
</dbReference>
<evidence type="ECO:0000256" key="1">
    <source>
        <dbReference type="ARBA" id="ARBA00004651"/>
    </source>
</evidence>
<dbReference type="GO" id="GO:0015386">
    <property type="term" value="F:potassium:proton antiporter activity"/>
    <property type="evidence" value="ECO:0007669"/>
    <property type="project" value="TreeGrafter"/>
</dbReference>
<comment type="caution">
    <text evidence="10">Lacks conserved residue(s) required for the propagation of feature annotation.</text>
</comment>
<keyword evidence="10" id="KW-0050">Antiport</keyword>
<feature type="transmembrane region" description="Helical" evidence="10">
    <location>
        <begin position="14"/>
        <end position="31"/>
    </location>
</feature>
<reference evidence="12" key="2">
    <citation type="submission" date="2020-09" db="EMBL/GenBank/DDBJ databases">
        <authorList>
            <person name="Sun Q."/>
            <person name="Ohkuma M."/>
        </authorList>
    </citation>
    <scope>NUCLEOTIDE SEQUENCE</scope>
    <source>
        <strain evidence="12">JCM 4988</strain>
    </source>
</reference>
<dbReference type="GO" id="GO:0015385">
    <property type="term" value="F:sodium:proton antiporter activity"/>
    <property type="evidence" value="ECO:0007669"/>
    <property type="project" value="InterPro"/>
</dbReference>
<evidence type="ECO:0000256" key="4">
    <source>
        <dbReference type="ARBA" id="ARBA00022692"/>
    </source>
</evidence>
<dbReference type="GO" id="GO:0098719">
    <property type="term" value="P:sodium ion import across plasma membrane"/>
    <property type="evidence" value="ECO:0007669"/>
    <property type="project" value="TreeGrafter"/>
</dbReference>
<dbReference type="InterPro" id="IPR004705">
    <property type="entry name" value="Cation/H_exchanger_CPA1_bac"/>
</dbReference>
<evidence type="ECO:0000256" key="9">
    <source>
        <dbReference type="ARBA" id="ARBA00023201"/>
    </source>
</evidence>
<evidence type="ECO:0000259" key="11">
    <source>
        <dbReference type="Pfam" id="PF00999"/>
    </source>
</evidence>
<gene>
    <name evidence="12" type="ORF">GCM10010387_55660</name>
</gene>
<keyword evidence="3 10" id="KW-1003">Cell membrane</keyword>
<protein>
    <submittedName>
        <fullName evidence="12">Na+/H+ antiporter</fullName>
    </submittedName>
</protein>
<evidence type="ECO:0000256" key="3">
    <source>
        <dbReference type="ARBA" id="ARBA00022475"/>
    </source>
</evidence>
<accession>A0A918QJH2</accession>
<dbReference type="GO" id="GO:0051453">
    <property type="term" value="P:regulation of intracellular pH"/>
    <property type="evidence" value="ECO:0007669"/>
    <property type="project" value="TreeGrafter"/>
</dbReference>
<feature type="transmembrane region" description="Helical" evidence="10">
    <location>
        <begin position="160"/>
        <end position="183"/>
    </location>
</feature>
<feature type="transmembrane region" description="Helical" evidence="10">
    <location>
        <begin position="189"/>
        <end position="209"/>
    </location>
</feature>
<dbReference type="PANTHER" id="PTHR10110:SF86">
    <property type="entry name" value="SODIUM_HYDROGEN EXCHANGER 7"/>
    <property type="match status" value="1"/>
</dbReference>
<dbReference type="NCBIfam" id="TIGR00831">
    <property type="entry name" value="a_cpa1"/>
    <property type="match status" value="1"/>
</dbReference>
<keyword evidence="8 10" id="KW-0472">Membrane</keyword>
<evidence type="ECO:0000256" key="10">
    <source>
        <dbReference type="RuleBase" id="RU366002"/>
    </source>
</evidence>
<evidence type="ECO:0000256" key="2">
    <source>
        <dbReference type="ARBA" id="ARBA00022448"/>
    </source>
</evidence>
<dbReference type="AlphaFoldDB" id="A0A918QJH2"/>
<keyword evidence="9 10" id="KW-0739">Sodium transport</keyword>
<dbReference type="GO" id="GO:0005886">
    <property type="term" value="C:plasma membrane"/>
    <property type="evidence" value="ECO:0007669"/>
    <property type="project" value="UniProtKB-SubCell"/>
</dbReference>
<proteinExistence type="inferred from homology"/>
<keyword evidence="13" id="KW-1185">Reference proteome</keyword>
<organism evidence="12 13">
    <name type="scientific">Streptomyces inusitatus</name>
    <dbReference type="NCBI Taxonomy" id="68221"/>
    <lineage>
        <taxon>Bacteria</taxon>
        <taxon>Bacillati</taxon>
        <taxon>Actinomycetota</taxon>
        <taxon>Actinomycetes</taxon>
        <taxon>Kitasatosporales</taxon>
        <taxon>Streptomycetaceae</taxon>
        <taxon>Streptomyces</taxon>
    </lineage>
</organism>
<dbReference type="PANTHER" id="PTHR10110">
    <property type="entry name" value="SODIUM/HYDROGEN EXCHANGER"/>
    <property type="match status" value="1"/>
</dbReference>
<evidence type="ECO:0000256" key="8">
    <source>
        <dbReference type="ARBA" id="ARBA00023136"/>
    </source>
</evidence>
<dbReference type="Proteomes" id="UP000630936">
    <property type="component" value="Unassembled WGS sequence"/>
</dbReference>
<keyword evidence="7 10" id="KW-0406">Ion transport</keyword>
<comment type="subcellular location">
    <subcellularLocation>
        <location evidence="1 10">Cell membrane</location>
        <topology evidence="1 10">Multi-pass membrane protein</topology>
    </subcellularLocation>
</comment>
<dbReference type="Pfam" id="PF00999">
    <property type="entry name" value="Na_H_Exchanger"/>
    <property type="match status" value="1"/>
</dbReference>
<name>A0A918QJH2_9ACTN</name>
<feature type="transmembrane region" description="Helical" evidence="10">
    <location>
        <begin position="356"/>
        <end position="379"/>
    </location>
</feature>